<keyword evidence="2" id="KW-0812">Transmembrane</keyword>
<feature type="transmembrane region" description="Helical" evidence="2">
    <location>
        <begin position="138"/>
        <end position="157"/>
    </location>
</feature>
<feature type="transmembrane region" description="Helical" evidence="2">
    <location>
        <begin position="203"/>
        <end position="220"/>
    </location>
</feature>
<keyword evidence="2" id="KW-1133">Transmembrane helix</keyword>
<gene>
    <name evidence="3" type="ORF">O4J56_15910</name>
</gene>
<evidence type="ECO:0000256" key="2">
    <source>
        <dbReference type="SAM" id="Phobius"/>
    </source>
</evidence>
<feature type="transmembrane region" description="Helical" evidence="2">
    <location>
        <begin position="12"/>
        <end position="33"/>
    </location>
</feature>
<feature type="transmembrane region" description="Helical" evidence="2">
    <location>
        <begin position="259"/>
        <end position="276"/>
    </location>
</feature>
<feature type="transmembrane region" description="Helical" evidence="2">
    <location>
        <begin position="311"/>
        <end position="334"/>
    </location>
</feature>
<comment type="caution">
    <text evidence="3">The sequence shown here is derived from an EMBL/GenBank/DDBJ whole genome shotgun (WGS) entry which is preliminary data.</text>
</comment>
<dbReference type="InterPro" id="IPR011701">
    <property type="entry name" value="MFS"/>
</dbReference>
<feature type="transmembrane region" description="Helical" evidence="2">
    <location>
        <begin position="282"/>
        <end position="299"/>
    </location>
</feature>
<dbReference type="Pfam" id="PF07690">
    <property type="entry name" value="MFS_1"/>
    <property type="match status" value="1"/>
</dbReference>
<proteinExistence type="predicted"/>
<dbReference type="EMBL" id="JAQFWQ010000042">
    <property type="protein sequence ID" value="MDA2812130.1"/>
    <property type="molecule type" value="Genomic_DNA"/>
</dbReference>
<evidence type="ECO:0000313" key="4">
    <source>
        <dbReference type="Proteomes" id="UP001527866"/>
    </source>
</evidence>
<feature type="transmembrane region" description="Helical" evidence="2">
    <location>
        <begin position="340"/>
        <end position="361"/>
    </location>
</feature>
<feature type="transmembrane region" description="Helical" evidence="2">
    <location>
        <begin position="114"/>
        <end position="132"/>
    </location>
</feature>
<feature type="transmembrane region" description="Helical" evidence="2">
    <location>
        <begin position="45"/>
        <end position="64"/>
    </location>
</feature>
<dbReference type="InterPro" id="IPR036259">
    <property type="entry name" value="MFS_trans_sf"/>
</dbReference>
<sequence>MYALLFADSGLSAAQISSLLIIWSLTAFLLEIPSGVLADLVPRRHLLTAAPLFSAAGFALWTLLPAYPAFAAGFVLWGVGGAITSGTLQALVYDELDRAGAASAYARLIGRSRALGTIAVVTGTAAAAPLLAFGGYTAVGAVSVAAALAAAPIGFSFPEGARPGSGAHPGNGGEDRSPGLGPPLRVMRTALSEVRHAPGARPALFAVAVVMGLSSLDEYLPFLARSFTSDTALVPILLVPVFAAMAAGEWCAERGARRPAPVVAAGALLLAAGAFLGHPLGMLPVSAAFGVFAWAAVVAETRLQDSVSERARATVVSMSGFGAEAAAVATFAAYGLGSAVAGPGMLFAAAALGFLAVVPALRRRARGPRSERY</sequence>
<reference evidence="3 4" key="1">
    <citation type="submission" date="2023-01" db="EMBL/GenBank/DDBJ databases">
        <title>Draft genome sequence of Nocardiopsis sp. RSe5-2 isolated from halophytes.</title>
        <authorList>
            <person name="Duangmal K."/>
            <person name="Chantavorakit T."/>
        </authorList>
    </citation>
    <scope>NUCLEOTIDE SEQUENCE [LARGE SCALE GENOMIC DNA]</scope>
    <source>
        <strain evidence="3 4">RSe5-2</strain>
    </source>
</reference>
<keyword evidence="4" id="KW-1185">Reference proteome</keyword>
<feature type="transmembrane region" description="Helical" evidence="2">
    <location>
        <begin position="232"/>
        <end position="252"/>
    </location>
</feature>
<dbReference type="SUPFAM" id="SSF103473">
    <property type="entry name" value="MFS general substrate transporter"/>
    <property type="match status" value="1"/>
</dbReference>
<dbReference type="Gene3D" id="1.20.1250.20">
    <property type="entry name" value="MFS general substrate transporter like domains"/>
    <property type="match status" value="1"/>
</dbReference>
<dbReference type="InterPro" id="IPR053160">
    <property type="entry name" value="MFS_DHA3_Transporter"/>
</dbReference>
<dbReference type="PANTHER" id="PTHR23530:SF1">
    <property type="entry name" value="PERMEASE, MAJOR FACILITATOR SUPERFAMILY-RELATED"/>
    <property type="match status" value="1"/>
</dbReference>
<evidence type="ECO:0000313" key="3">
    <source>
        <dbReference type="EMBL" id="MDA2812130.1"/>
    </source>
</evidence>
<name>A0ABT4U5A4_9ACTN</name>
<accession>A0ABT4U5A4</accession>
<dbReference type="PANTHER" id="PTHR23530">
    <property type="entry name" value="TRANSPORT PROTEIN-RELATED"/>
    <property type="match status" value="1"/>
</dbReference>
<protein>
    <submittedName>
        <fullName evidence="3">MFS transporter</fullName>
    </submittedName>
</protein>
<evidence type="ECO:0000256" key="1">
    <source>
        <dbReference type="SAM" id="MobiDB-lite"/>
    </source>
</evidence>
<feature type="transmembrane region" description="Helical" evidence="2">
    <location>
        <begin position="70"/>
        <end position="93"/>
    </location>
</feature>
<organism evidence="3 4">
    <name type="scientific">Nocardiopsis endophytica</name>
    <dbReference type="NCBI Taxonomy" id="3018445"/>
    <lineage>
        <taxon>Bacteria</taxon>
        <taxon>Bacillati</taxon>
        <taxon>Actinomycetota</taxon>
        <taxon>Actinomycetes</taxon>
        <taxon>Streptosporangiales</taxon>
        <taxon>Nocardiopsidaceae</taxon>
        <taxon>Nocardiopsis</taxon>
    </lineage>
</organism>
<keyword evidence="2" id="KW-0472">Membrane</keyword>
<feature type="region of interest" description="Disordered" evidence="1">
    <location>
        <begin position="162"/>
        <end position="182"/>
    </location>
</feature>
<dbReference type="Proteomes" id="UP001527866">
    <property type="component" value="Unassembled WGS sequence"/>
</dbReference>
<dbReference type="RefSeq" id="WP_270686588.1">
    <property type="nucleotide sequence ID" value="NZ_JAQFWQ010000042.1"/>
</dbReference>